<comment type="function">
    <text evidence="12 15">Catalyzes the conversion of uracil and 5-phospho-alpha-D-ribose 1-diphosphate (PRPP) to UMP and diphosphate.</text>
</comment>
<evidence type="ECO:0000256" key="7">
    <source>
        <dbReference type="ARBA" id="ARBA00022741"/>
    </source>
</evidence>
<feature type="binding site" evidence="15">
    <location>
        <begin position="199"/>
        <end position="201"/>
    </location>
    <ligand>
        <name>uracil</name>
        <dbReference type="ChEBI" id="CHEBI:17568"/>
    </ligand>
</feature>
<evidence type="ECO:0000256" key="3">
    <source>
        <dbReference type="ARBA" id="ARBA00011894"/>
    </source>
</evidence>
<dbReference type="InterPro" id="IPR029057">
    <property type="entry name" value="PRTase-like"/>
</dbReference>
<evidence type="ECO:0000256" key="9">
    <source>
        <dbReference type="ARBA" id="ARBA00023134"/>
    </source>
</evidence>
<dbReference type="Gene3D" id="3.40.50.2020">
    <property type="match status" value="1"/>
</dbReference>
<evidence type="ECO:0000256" key="14">
    <source>
        <dbReference type="ARBA" id="ARBA00079807"/>
    </source>
</evidence>
<keyword evidence="4 15" id="KW-0021">Allosteric enzyme</keyword>
<evidence type="ECO:0000313" key="17">
    <source>
        <dbReference type="EMBL" id="QCT70877.1"/>
    </source>
</evidence>
<organism evidence="17 18">
    <name type="scientific">Eubacterium maltosivorans</name>
    <dbReference type="NCBI Taxonomy" id="2041044"/>
    <lineage>
        <taxon>Bacteria</taxon>
        <taxon>Bacillati</taxon>
        <taxon>Bacillota</taxon>
        <taxon>Clostridia</taxon>
        <taxon>Eubacteriales</taxon>
        <taxon>Eubacteriaceae</taxon>
        <taxon>Eubacterium</taxon>
    </lineage>
</organism>
<comment type="cofactor">
    <cofactor evidence="15">
        <name>Mg(2+)</name>
        <dbReference type="ChEBI" id="CHEBI:18420"/>
    </cofactor>
    <text evidence="15">Binds 1 Mg(2+) ion per subunit. The magnesium is bound as Mg-PRPP.</text>
</comment>
<dbReference type="GO" id="GO:0005525">
    <property type="term" value="F:GTP binding"/>
    <property type="evidence" value="ECO:0007669"/>
    <property type="project" value="UniProtKB-KW"/>
</dbReference>
<dbReference type="PANTHER" id="PTHR32315:SF4">
    <property type="entry name" value="URACIL PHOSPHORIBOSYLTRANSFERASE, CHLOROPLASTIC"/>
    <property type="match status" value="1"/>
</dbReference>
<dbReference type="PANTHER" id="PTHR32315">
    <property type="entry name" value="ADENINE PHOSPHORIBOSYLTRANSFERASE"/>
    <property type="match status" value="1"/>
</dbReference>
<feature type="binding site" evidence="15">
    <location>
        <position position="79"/>
    </location>
    <ligand>
        <name>5-phospho-alpha-D-ribose 1-diphosphate</name>
        <dbReference type="ChEBI" id="CHEBI:58017"/>
    </ligand>
</feature>
<dbReference type="InterPro" id="IPR050054">
    <property type="entry name" value="UPRTase/APRTase"/>
</dbReference>
<evidence type="ECO:0000256" key="10">
    <source>
        <dbReference type="ARBA" id="ARBA00031082"/>
    </source>
</evidence>
<feature type="binding site" evidence="15">
    <location>
        <position position="200"/>
    </location>
    <ligand>
        <name>5-phospho-alpha-D-ribose 1-diphosphate</name>
        <dbReference type="ChEBI" id="CHEBI:58017"/>
    </ligand>
</feature>
<keyword evidence="5 15" id="KW-0328">Glycosyltransferase</keyword>
<evidence type="ECO:0000313" key="18">
    <source>
        <dbReference type="Proteomes" id="UP000218387"/>
    </source>
</evidence>
<dbReference type="InterPro" id="IPR000836">
    <property type="entry name" value="PRTase_dom"/>
</dbReference>
<dbReference type="HAMAP" id="MF_01218_B">
    <property type="entry name" value="Upp_B"/>
    <property type="match status" value="1"/>
</dbReference>
<feature type="binding site" evidence="15">
    <location>
        <begin position="131"/>
        <end position="139"/>
    </location>
    <ligand>
        <name>5-phospho-alpha-D-ribose 1-diphosphate</name>
        <dbReference type="ChEBI" id="CHEBI:58017"/>
    </ligand>
</feature>
<gene>
    <name evidence="15" type="primary">upp</name>
    <name evidence="17" type="ORF">CPZ25_005890</name>
</gene>
<keyword evidence="7 15" id="KW-0547">Nucleotide-binding</keyword>
<protein>
    <recommendedName>
        <fullName evidence="13 15">Uracil phosphoribosyltransferase</fullName>
        <ecNumber evidence="3 15">2.4.2.9</ecNumber>
    </recommendedName>
    <alternativeName>
        <fullName evidence="10 15">UMP pyrophosphorylase</fullName>
    </alternativeName>
    <alternativeName>
        <fullName evidence="14 15">UPRTase</fullName>
    </alternativeName>
</protein>
<dbReference type="InterPro" id="IPR034332">
    <property type="entry name" value="Upp_B"/>
</dbReference>
<reference evidence="17 18" key="1">
    <citation type="submission" date="2018-05" db="EMBL/GenBank/DDBJ databases">
        <title>Genome comparison of Eubacterium sp.</title>
        <authorList>
            <person name="Feng Y."/>
            <person name="Sanchez-Andrea I."/>
            <person name="Stams A.J.M."/>
            <person name="De Vos W.M."/>
        </authorList>
    </citation>
    <scope>NUCLEOTIDE SEQUENCE [LARGE SCALE GENOMIC DNA]</scope>
    <source>
        <strain evidence="17 18">YI</strain>
    </source>
</reference>
<evidence type="ECO:0000256" key="15">
    <source>
        <dbReference type="HAMAP-Rule" id="MF_01218"/>
    </source>
</evidence>
<dbReference type="GO" id="GO:0006223">
    <property type="term" value="P:uracil salvage"/>
    <property type="evidence" value="ECO:0007669"/>
    <property type="project" value="InterPro"/>
</dbReference>
<dbReference type="EMBL" id="CP029487">
    <property type="protein sequence ID" value="QCT70877.1"/>
    <property type="molecule type" value="Genomic_DNA"/>
</dbReference>
<dbReference type="SUPFAM" id="SSF53271">
    <property type="entry name" value="PRTase-like"/>
    <property type="match status" value="1"/>
</dbReference>
<comment type="activity regulation">
    <text evidence="15">Allosterically activated by GTP.</text>
</comment>
<keyword evidence="9 15" id="KW-0342">GTP-binding</keyword>
<feature type="binding site" evidence="15">
    <location>
        <position position="194"/>
    </location>
    <ligand>
        <name>uracil</name>
        <dbReference type="ChEBI" id="CHEBI:17568"/>
    </ligand>
</feature>
<dbReference type="EC" id="2.4.2.9" evidence="3 15"/>
<dbReference type="NCBIfam" id="TIGR01091">
    <property type="entry name" value="upp"/>
    <property type="match status" value="1"/>
</dbReference>
<dbReference type="GO" id="GO:0000287">
    <property type="term" value="F:magnesium ion binding"/>
    <property type="evidence" value="ECO:0007669"/>
    <property type="project" value="UniProtKB-UniRule"/>
</dbReference>
<evidence type="ECO:0000256" key="2">
    <source>
        <dbReference type="ARBA" id="ARBA00009516"/>
    </source>
</evidence>
<evidence type="ECO:0000256" key="6">
    <source>
        <dbReference type="ARBA" id="ARBA00022679"/>
    </source>
</evidence>
<dbReference type="FunFam" id="3.40.50.2020:FF:000003">
    <property type="entry name" value="Uracil phosphoribosyltransferase"/>
    <property type="match status" value="1"/>
</dbReference>
<dbReference type="Proteomes" id="UP000218387">
    <property type="component" value="Chromosome"/>
</dbReference>
<feature type="domain" description="Phosphoribosyltransferase" evidence="16">
    <location>
        <begin position="7"/>
        <end position="208"/>
    </location>
</feature>
<comment type="pathway">
    <text evidence="1 15">Pyrimidine metabolism; UMP biosynthesis via salvage pathway; UMP from uracil: step 1/1.</text>
</comment>
<keyword evidence="8 15" id="KW-0460">Magnesium</keyword>
<proteinExistence type="inferred from homology"/>
<dbReference type="GO" id="GO:0005737">
    <property type="term" value="C:cytoplasm"/>
    <property type="evidence" value="ECO:0007669"/>
    <property type="project" value="UniProtKB-ARBA"/>
</dbReference>
<keyword evidence="6 15" id="KW-0808">Transferase</keyword>
<evidence type="ECO:0000256" key="12">
    <source>
        <dbReference type="ARBA" id="ARBA00056901"/>
    </source>
</evidence>
<dbReference type="KEGG" id="emt:CPZ25_005890"/>
<evidence type="ECO:0000256" key="5">
    <source>
        <dbReference type="ARBA" id="ARBA00022676"/>
    </source>
</evidence>
<evidence type="ECO:0000259" key="16">
    <source>
        <dbReference type="Pfam" id="PF14681"/>
    </source>
</evidence>
<dbReference type="UniPathway" id="UPA00574">
    <property type="reaction ID" value="UER00636"/>
</dbReference>
<evidence type="ECO:0000256" key="13">
    <source>
        <dbReference type="ARBA" id="ARBA00072146"/>
    </source>
</evidence>
<evidence type="ECO:0000256" key="1">
    <source>
        <dbReference type="ARBA" id="ARBA00005180"/>
    </source>
</evidence>
<evidence type="ECO:0000256" key="11">
    <source>
        <dbReference type="ARBA" id="ARBA00052919"/>
    </source>
</evidence>
<dbReference type="AlphaFoldDB" id="A0A2A5T8Q9"/>
<comment type="similarity">
    <text evidence="2 15">Belongs to the UPRTase family.</text>
</comment>
<dbReference type="GO" id="GO:0004845">
    <property type="term" value="F:uracil phosphoribosyltransferase activity"/>
    <property type="evidence" value="ECO:0007669"/>
    <property type="project" value="UniProtKB-UniRule"/>
</dbReference>
<dbReference type="GO" id="GO:0044206">
    <property type="term" value="P:UMP salvage"/>
    <property type="evidence" value="ECO:0007669"/>
    <property type="project" value="UniProtKB-UniRule"/>
</dbReference>
<keyword evidence="18" id="KW-1185">Reference proteome</keyword>
<feature type="binding site" evidence="15">
    <location>
        <position position="104"/>
    </location>
    <ligand>
        <name>5-phospho-alpha-D-ribose 1-diphosphate</name>
        <dbReference type="ChEBI" id="CHEBI:58017"/>
    </ligand>
</feature>
<comment type="catalytic activity">
    <reaction evidence="11 15">
        <text>UMP + diphosphate = 5-phospho-alpha-D-ribose 1-diphosphate + uracil</text>
        <dbReference type="Rhea" id="RHEA:13017"/>
        <dbReference type="ChEBI" id="CHEBI:17568"/>
        <dbReference type="ChEBI" id="CHEBI:33019"/>
        <dbReference type="ChEBI" id="CHEBI:57865"/>
        <dbReference type="ChEBI" id="CHEBI:58017"/>
        <dbReference type="EC" id="2.4.2.9"/>
    </reaction>
</comment>
<evidence type="ECO:0000256" key="4">
    <source>
        <dbReference type="ARBA" id="ARBA00022533"/>
    </source>
</evidence>
<dbReference type="Pfam" id="PF14681">
    <property type="entry name" value="UPRTase"/>
    <property type="match status" value="1"/>
</dbReference>
<dbReference type="NCBIfam" id="NF001097">
    <property type="entry name" value="PRK00129.1"/>
    <property type="match status" value="1"/>
</dbReference>
<evidence type="ECO:0000256" key="8">
    <source>
        <dbReference type="ARBA" id="ARBA00022842"/>
    </source>
</evidence>
<dbReference type="CDD" id="cd06223">
    <property type="entry name" value="PRTases_typeI"/>
    <property type="match status" value="1"/>
</dbReference>
<name>A0A2A5T8Q9_EUBML</name>
<accession>A0A2A5T8Q9</accession>
<dbReference type="RefSeq" id="WP_096920803.1">
    <property type="nucleotide sequence ID" value="NZ_CP029487.1"/>
</dbReference>
<sequence length="209" mass="22994">MNEVTTIDHPLVTHKLTLMRMEDTPPKDFRELVKELATLMAYEVTRSFPLKDIEIQTPICKTTKQVLADKDVVIVPILRAGLGMVEGFTHVIPNAKIGHIGLFRDPETLEAVEYYRKLPTDIAEREAIITDPMLATGVSSVHTIDILKAAGCKNIKLVVILASPEGIKAVQAKHPEVPIYCACIDEGLNDHSYIVPGLGDAGDRLFGTK</sequence>
<dbReference type="InterPro" id="IPR005765">
    <property type="entry name" value="UPRT"/>
</dbReference>